<protein>
    <submittedName>
        <fullName evidence="1">DUF4406 domain-containing protein</fullName>
    </submittedName>
</protein>
<dbReference type="InterPro" id="IPR025518">
    <property type="entry name" value="DUF4406"/>
</dbReference>
<organism evidence="1 2">
    <name type="scientific">Aeromonas media</name>
    <dbReference type="NCBI Taxonomy" id="651"/>
    <lineage>
        <taxon>Bacteria</taxon>
        <taxon>Pseudomonadati</taxon>
        <taxon>Pseudomonadota</taxon>
        <taxon>Gammaproteobacteria</taxon>
        <taxon>Aeromonadales</taxon>
        <taxon>Aeromonadaceae</taxon>
        <taxon>Aeromonas</taxon>
    </lineage>
</organism>
<evidence type="ECO:0000313" key="2">
    <source>
        <dbReference type="Proteomes" id="UP000501427"/>
    </source>
</evidence>
<dbReference type="Gene3D" id="3.40.50.10400">
    <property type="entry name" value="Hypothetical protein PA1492"/>
    <property type="match status" value="1"/>
</dbReference>
<evidence type="ECO:0000313" key="1">
    <source>
        <dbReference type="EMBL" id="QJT21668.1"/>
    </source>
</evidence>
<accession>A0A6M4Y8U2</accession>
<proteinExistence type="predicted"/>
<gene>
    <name evidence="1" type="ORF">E4184_09665</name>
</gene>
<dbReference type="RefSeq" id="WP_171275980.1">
    <property type="nucleotide sequence ID" value="NZ_CAWPJG010000001.1"/>
</dbReference>
<dbReference type="EMBL" id="CP038441">
    <property type="protein sequence ID" value="QJT21668.1"/>
    <property type="molecule type" value="Genomic_DNA"/>
</dbReference>
<reference evidence="1 2" key="1">
    <citation type="submission" date="2019-03" db="EMBL/GenBank/DDBJ databases">
        <title>Novel transposon Tn6433 accelerates the dissemination of tet(E) in Aeromonas from aerobic biofilm under oxytetracycline stress.</title>
        <authorList>
            <person name="Shi Y."/>
            <person name="Tian Z."/>
            <person name="Zhang Y."/>
            <person name="Zhang H."/>
            <person name="Yang M."/>
        </authorList>
    </citation>
    <scope>NUCLEOTIDE SEQUENCE [LARGE SCALE GENOMIC DNA]</scope>
    <source>
        <strain evidence="1 2">T0.1-19</strain>
    </source>
</reference>
<dbReference type="Pfam" id="PF14359">
    <property type="entry name" value="DUF4406"/>
    <property type="match status" value="1"/>
</dbReference>
<dbReference type="Proteomes" id="UP000501427">
    <property type="component" value="Chromosome"/>
</dbReference>
<dbReference type="SUPFAM" id="SSF52309">
    <property type="entry name" value="N-(deoxy)ribosyltransferase-like"/>
    <property type="match status" value="1"/>
</dbReference>
<dbReference type="AlphaFoldDB" id="A0A6M4Y8U2"/>
<sequence length="114" mass="12646">MSNQQHHKRIYIAGPMSGLPDCNRPAFHAEANHQRERGHIPLNPATLPEGLNQAEYMACCLPMVMLADELVMLPGWRDSQGATAEFHLAMKCGKVIRQAEDGFAWYPTTEGEAA</sequence>
<name>A0A6M4Y8U2_AERME</name>